<dbReference type="CDD" id="cd17315">
    <property type="entry name" value="MFS_GLUT_like"/>
    <property type="match status" value="1"/>
</dbReference>
<feature type="transmembrane region" description="Helical" evidence="7">
    <location>
        <begin position="252"/>
        <end position="271"/>
    </location>
</feature>
<feature type="transmembrane region" description="Helical" evidence="7">
    <location>
        <begin position="502"/>
        <end position="520"/>
    </location>
</feature>
<dbReference type="PROSITE" id="PS50850">
    <property type="entry name" value="MFS"/>
    <property type="match status" value="1"/>
</dbReference>
<evidence type="ECO:0000256" key="2">
    <source>
        <dbReference type="ARBA" id="ARBA00022448"/>
    </source>
</evidence>
<organism evidence="9 10">
    <name type="scientific">Cucurbita argyrosperma subsp. sororia</name>
    <dbReference type="NCBI Taxonomy" id="37648"/>
    <lineage>
        <taxon>Eukaryota</taxon>
        <taxon>Viridiplantae</taxon>
        <taxon>Streptophyta</taxon>
        <taxon>Embryophyta</taxon>
        <taxon>Tracheophyta</taxon>
        <taxon>Spermatophyta</taxon>
        <taxon>Magnoliopsida</taxon>
        <taxon>eudicotyledons</taxon>
        <taxon>Gunneridae</taxon>
        <taxon>Pentapetalae</taxon>
        <taxon>rosids</taxon>
        <taxon>fabids</taxon>
        <taxon>Cucurbitales</taxon>
        <taxon>Cucurbitaceae</taxon>
        <taxon>Cucurbiteae</taxon>
        <taxon>Cucurbita</taxon>
    </lineage>
</organism>
<evidence type="ECO:0000256" key="4">
    <source>
        <dbReference type="ARBA" id="ARBA00022989"/>
    </source>
</evidence>
<feature type="transmembrane region" description="Helical" evidence="7">
    <location>
        <begin position="220"/>
        <end position="240"/>
    </location>
</feature>
<accession>A0AAV6LTR3</accession>
<feature type="transmembrane region" description="Helical" evidence="7">
    <location>
        <begin position="130"/>
        <end position="150"/>
    </location>
</feature>
<sequence>MRAIPVLHLPVPPPPISAVGRRSIPPSCTLCRHRSFPSRSGLRAVFHPAKKFQVLAANKQLPELKNGKSESEGVSVRAEDSDGLDIGWLPAFPHVLVASMSNFLFGYHIGVMNGPIISVARELGFDGNSILEGLVVSIFIVGAFLGSISSGSLLDKLGFRRTFQIATIPLIVGGLLSAQAHTLDEILWGRFLVGLGIGVNTVLVPIYISEVAPTKYRGTLGGLCQIGTCLGIIASLFLGIPSEGDPHWWRTMLYIASLPGFFIAFGMQFAVESPRWLSKAGRVNESRVVISNLWGESEVERAVEEFQSVIRNDGSDLNSEWSELLEEPNFRVACIGGALFFLQQFAGINGVLYFSSLTFQDVGITNGALASLVIGITNFAGALCALYLMDKQGRQRLLIGSYLGMVSLMTEAVSMLLIVSTISFQLDEELSHNLSIVGTIAYIFSFAIGAGPVTGIIIPELSSNRARGKIMGFSLAVHWVCNFSVGLFFLDLVQTFGVAPVYASFGAFSLVAAIFSKYFLVETKGRSLEEIEMALNPNFHGSDK</sequence>
<comment type="caution">
    <text evidence="9">The sequence shown here is derived from an EMBL/GenBank/DDBJ whole genome shotgun (WGS) entry which is preliminary data.</text>
</comment>
<feature type="domain" description="Major facilitator superfamily (MFS) profile" evidence="8">
    <location>
        <begin position="94"/>
        <end position="524"/>
    </location>
</feature>
<dbReference type="InterPro" id="IPR005829">
    <property type="entry name" value="Sugar_transporter_CS"/>
</dbReference>
<gene>
    <name evidence="9" type="ORF">SDJN03_29458</name>
</gene>
<keyword evidence="10" id="KW-1185">Reference proteome</keyword>
<dbReference type="GO" id="GO:0015149">
    <property type="term" value="F:hexose transmembrane transporter activity"/>
    <property type="evidence" value="ECO:0007669"/>
    <property type="project" value="TreeGrafter"/>
</dbReference>
<name>A0AAV6LTR3_9ROSI</name>
<dbReference type="InterPro" id="IPR045263">
    <property type="entry name" value="GLUT"/>
</dbReference>
<evidence type="ECO:0000256" key="1">
    <source>
        <dbReference type="ARBA" id="ARBA00004141"/>
    </source>
</evidence>
<dbReference type="PROSITE" id="PS00217">
    <property type="entry name" value="SUGAR_TRANSPORT_2"/>
    <property type="match status" value="1"/>
</dbReference>
<feature type="transmembrane region" description="Helical" evidence="7">
    <location>
        <begin position="470"/>
        <end position="490"/>
    </location>
</feature>
<evidence type="ECO:0000256" key="7">
    <source>
        <dbReference type="SAM" id="Phobius"/>
    </source>
</evidence>
<evidence type="ECO:0000256" key="6">
    <source>
        <dbReference type="RuleBase" id="RU003346"/>
    </source>
</evidence>
<dbReference type="EMBL" id="JAGKQH010000020">
    <property type="protein sequence ID" value="KAG6570543.1"/>
    <property type="molecule type" value="Genomic_DNA"/>
</dbReference>
<dbReference type="InterPro" id="IPR003663">
    <property type="entry name" value="Sugar/inositol_transpt"/>
</dbReference>
<dbReference type="InterPro" id="IPR020846">
    <property type="entry name" value="MFS_dom"/>
</dbReference>
<comment type="similarity">
    <text evidence="6">Belongs to the major facilitator superfamily. Sugar transporter (TC 2.A.1.1) family.</text>
</comment>
<dbReference type="Pfam" id="PF00083">
    <property type="entry name" value="Sugar_tr"/>
    <property type="match status" value="1"/>
</dbReference>
<evidence type="ECO:0000313" key="10">
    <source>
        <dbReference type="Proteomes" id="UP000685013"/>
    </source>
</evidence>
<keyword evidence="3 7" id="KW-0812">Transmembrane</keyword>
<keyword evidence="2 6" id="KW-0813">Transport</keyword>
<dbReference type="Proteomes" id="UP000685013">
    <property type="component" value="Chromosome 20"/>
</dbReference>
<keyword evidence="4 7" id="KW-1133">Transmembrane helix</keyword>
<feature type="transmembrane region" description="Helical" evidence="7">
    <location>
        <begin position="367"/>
        <end position="389"/>
    </location>
</feature>
<protein>
    <submittedName>
        <fullName evidence="9">Plastidic glucose transporter 1</fullName>
    </submittedName>
</protein>
<keyword evidence="5 7" id="KW-0472">Membrane</keyword>
<comment type="subcellular location">
    <subcellularLocation>
        <location evidence="1">Membrane</location>
        <topology evidence="1">Multi-pass membrane protein</topology>
    </subcellularLocation>
</comment>
<evidence type="ECO:0000313" key="9">
    <source>
        <dbReference type="EMBL" id="KAG6570543.1"/>
    </source>
</evidence>
<reference evidence="9 10" key="1">
    <citation type="journal article" date="2021" name="Hortic Res">
        <title>The domestication of Cucurbita argyrosperma as revealed by the genome of its wild relative.</title>
        <authorList>
            <person name="Barrera-Redondo J."/>
            <person name="Sanchez-de la Vega G."/>
            <person name="Aguirre-Liguori J.A."/>
            <person name="Castellanos-Morales G."/>
            <person name="Gutierrez-Guerrero Y.T."/>
            <person name="Aguirre-Dugua X."/>
            <person name="Aguirre-Planter E."/>
            <person name="Tenaillon M.I."/>
            <person name="Lira-Saade R."/>
            <person name="Eguiarte L.E."/>
        </authorList>
    </citation>
    <scope>NUCLEOTIDE SEQUENCE [LARGE SCALE GENOMIC DNA]</scope>
    <source>
        <strain evidence="9">JBR-2021</strain>
    </source>
</reference>
<dbReference type="InterPro" id="IPR005828">
    <property type="entry name" value="MFS_sugar_transport-like"/>
</dbReference>
<dbReference type="PANTHER" id="PTHR23503:SF103">
    <property type="entry name" value="PLASTIDIC GLUCOSE TRANSPORTER 1-RELATED"/>
    <property type="match status" value="1"/>
</dbReference>
<keyword evidence="9" id="KW-0762">Sugar transport</keyword>
<dbReference type="AlphaFoldDB" id="A0AAV6LTR3"/>
<proteinExistence type="inferred from homology"/>
<feature type="transmembrane region" description="Helical" evidence="7">
    <location>
        <begin position="332"/>
        <end position="355"/>
    </location>
</feature>
<feature type="transmembrane region" description="Helical" evidence="7">
    <location>
        <begin position="91"/>
        <end position="110"/>
    </location>
</feature>
<evidence type="ECO:0000256" key="3">
    <source>
        <dbReference type="ARBA" id="ARBA00022692"/>
    </source>
</evidence>
<feature type="transmembrane region" description="Helical" evidence="7">
    <location>
        <begin position="436"/>
        <end position="458"/>
    </location>
</feature>
<feature type="transmembrane region" description="Helical" evidence="7">
    <location>
        <begin position="401"/>
        <end position="424"/>
    </location>
</feature>
<dbReference type="GO" id="GO:0016020">
    <property type="term" value="C:membrane"/>
    <property type="evidence" value="ECO:0007669"/>
    <property type="project" value="UniProtKB-SubCell"/>
</dbReference>
<evidence type="ECO:0000259" key="8">
    <source>
        <dbReference type="PROSITE" id="PS50850"/>
    </source>
</evidence>
<feature type="transmembrane region" description="Helical" evidence="7">
    <location>
        <begin position="187"/>
        <end position="208"/>
    </location>
</feature>
<evidence type="ECO:0000256" key="5">
    <source>
        <dbReference type="ARBA" id="ARBA00023136"/>
    </source>
</evidence>
<dbReference type="NCBIfam" id="TIGR00879">
    <property type="entry name" value="SP"/>
    <property type="match status" value="1"/>
</dbReference>
<feature type="non-terminal residue" evidence="9">
    <location>
        <position position="1"/>
    </location>
</feature>
<dbReference type="PANTHER" id="PTHR23503">
    <property type="entry name" value="SOLUTE CARRIER FAMILY 2"/>
    <property type="match status" value="1"/>
</dbReference>